<dbReference type="Proteomes" id="UP000613582">
    <property type="component" value="Unassembled WGS sequence"/>
</dbReference>
<accession>A0A8J2V3S5</accession>
<dbReference type="RefSeq" id="WP_188158039.1">
    <property type="nucleotide sequence ID" value="NZ_BMGH01000001.1"/>
</dbReference>
<comment type="caution">
    <text evidence="2">The sequence shown here is derived from an EMBL/GenBank/DDBJ whole genome shotgun (WGS) entry which is preliminary data.</text>
</comment>
<dbReference type="EMBL" id="BMGH01000001">
    <property type="protein sequence ID" value="GGD15703.1"/>
    <property type="molecule type" value="Genomic_DNA"/>
</dbReference>
<feature type="transmembrane region" description="Helical" evidence="1">
    <location>
        <begin position="127"/>
        <end position="147"/>
    </location>
</feature>
<keyword evidence="3" id="KW-1185">Reference proteome</keyword>
<proteinExistence type="predicted"/>
<feature type="transmembrane region" description="Helical" evidence="1">
    <location>
        <begin position="35"/>
        <end position="57"/>
    </location>
</feature>
<keyword evidence="1" id="KW-0472">Membrane</keyword>
<evidence type="ECO:0000256" key="1">
    <source>
        <dbReference type="SAM" id="Phobius"/>
    </source>
</evidence>
<organism evidence="2 3">
    <name type="scientific">Aquisalinus flavus</name>
    <dbReference type="NCBI Taxonomy" id="1526572"/>
    <lineage>
        <taxon>Bacteria</taxon>
        <taxon>Pseudomonadati</taxon>
        <taxon>Pseudomonadota</taxon>
        <taxon>Alphaproteobacteria</taxon>
        <taxon>Parvularculales</taxon>
        <taxon>Parvularculaceae</taxon>
        <taxon>Aquisalinus</taxon>
    </lineage>
</organism>
<feature type="transmembrane region" description="Helical" evidence="1">
    <location>
        <begin position="159"/>
        <end position="181"/>
    </location>
</feature>
<feature type="transmembrane region" description="Helical" evidence="1">
    <location>
        <begin position="7"/>
        <end position="29"/>
    </location>
</feature>
<feature type="transmembrane region" description="Helical" evidence="1">
    <location>
        <begin position="193"/>
        <end position="213"/>
    </location>
</feature>
<evidence type="ECO:0000313" key="2">
    <source>
        <dbReference type="EMBL" id="GGD15703.1"/>
    </source>
</evidence>
<feature type="transmembrane region" description="Helical" evidence="1">
    <location>
        <begin position="88"/>
        <end position="107"/>
    </location>
</feature>
<reference evidence="2" key="2">
    <citation type="submission" date="2020-09" db="EMBL/GenBank/DDBJ databases">
        <authorList>
            <person name="Sun Q."/>
            <person name="Zhou Y."/>
        </authorList>
    </citation>
    <scope>NUCLEOTIDE SEQUENCE</scope>
    <source>
        <strain evidence="2">CGMCC 1.12921</strain>
    </source>
</reference>
<keyword evidence="1" id="KW-0812">Transmembrane</keyword>
<reference evidence="2" key="1">
    <citation type="journal article" date="2014" name="Int. J. Syst. Evol. Microbiol.">
        <title>Complete genome sequence of Corynebacterium casei LMG S-19264T (=DSM 44701T), isolated from a smear-ripened cheese.</title>
        <authorList>
            <consortium name="US DOE Joint Genome Institute (JGI-PGF)"/>
            <person name="Walter F."/>
            <person name="Albersmeier A."/>
            <person name="Kalinowski J."/>
            <person name="Ruckert C."/>
        </authorList>
    </citation>
    <scope>NUCLEOTIDE SEQUENCE</scope>
    <source>
        <strain evidence="2">CGMCC 1.12921</strain>
    </source>
</reference>
<protein>
    <submittedName>
        <fullName evidence="2">Uncharacterized protein</fullName>
    </submittedName>
</protein>
<sequence length="220" mass="23983">MRTLTFFLTIIGGMFVAGIGVGLVVGWASDDDPGSVWFPIVGAALVLAGGAAMYWGYRRKVASADSGGDASDIDMLLGDMSDPVQRNIILRVVVASMIHGIVLMNFIDRSSVPVTLGDGPLARPELFTLGAYGLFLATLVWIVIECIRFHRIDEFWTRIAIGPAALAGVILFMAVTLWSLGEEVLGLGAARFWHFYLFYYITILTLMIGKWHLGKRRGGI</sequence>
<keyword evidence="1" id="KW-1133">Transmembrane helix</keyword>
<evidence type="ECO:0000313" key="3">
    <source>
        <dbReference type="Proteomes" id="UP000613582"/>
    </source>
</evidence>
<name>A0A8J2V3S5_9PROT</name>
<gene>
    <name evidence="2" type="ORF">GCM10011342_25590</name>
</gene>
<dbReference type="AlphaFoldDB" id="A0A8J2V3S5"/>